<comment type="caution">
    <text evidence="2">The sequence shown here is derived from an EMBL/GenBank/DDBJ whole genome shotgun (WGS) entry which is preliminary data.</text>
</comment>
<feature type="region of interest" description="Disordered" evidence="1">
    <location>
        <begin position="367"/>
        <end position="393"/>
    </location>
</feature>
<feature type="region of interest" description="Disordered" evidence="1">
    <location>
        <begin position="175"/>
        <end position="233"/>
    </location>
</feature>
<reference evidence="2 3" key="1">
    <citation type="submission" date="2021-04" db="EMBL/GenBank/DDBJ databases">
        <authorList>
            <person name="Vanwijnsberghe S."/>
        </authorList>
    </citation>
    <scope>NUCLEOTIDE SEQUENCE [LARGE SCALE GENOMIC DNA]</scope>
    <source>
        <strain evidence="2 3">LMG 32171</strain>
    </source>
</reference>
<dbReference type="RefSeq" id="WP_228982831.1">
    <property type="nucleotide sequence ID" value="NZ_CAJQYY010000034.1"/>
</dbReference>
<dbReference type="Proteomes" id="UP000789752">
    <property type="component" value="Unassembled WGS sequence"/>
</dbReference>
<evidence type="ECO:0000256" key="1">
    <source>
        <dbReference type="SAM" id="MobiDB-lite"/>
    </source>
</evidence>
<feature type="region of interest" description="Disordered" evidence="1">
    <location>
        <begin position="522"/>
        <end position="543"/>
    </location>
</feature>
<feature type="compositionally biased region" description="Basic and acidic residues" evidence="1">
    <location>
        <begin position="220"/>
        <end position="233"/>
    </location>
</feature>
<keyword evidence="3" id="KW-1185">Reference proteome</keyword>
<sequence>MNESSDHTQSLALLDNPTNGAMFAVAEVVSESQAKLKKPRPMVGLPKEPERTYDIRDMAACGGSILAAHMLYDIRFWKSQPKFENQPVSRSIAEWGVRFKCSKQNVRTAIKHLRASGQVQITEDWFNGSKSTHYFYTGAKSRTRVVSNTGCVKTNTGCVSSSTTITDINSDAMAESKSKTNSAQASPDATTAYPEVVQEKSGKTKPENKYTPPPVEAAPDSEKPKPTEPAHLPEKFLDGKKKLNSSAVLWMECVNTPGDSDPLVLDAEHANMLKQVATKFSKSQIYLNEIIRNLFDGNYGKFLWKITTDFGEDVRFTPKNGLYMLKLFVMHHHVAYSLMPAEWRAIHDPLCKAALDAELAAYEQPKGLTPDATEPVTTPTTEPAPVEDTPAPKKALEVPMGEAEKAAKRAESLAMLQAAKNAKPQATDAPAMTMPEHVPMADTPTEPEAVSEPEPEAPAEIPKAAEIPAPIEIFDERADAAAAMGGMPLTLEQKCSGAADWRLQQAEKSAAMAAAEAVEKAKKATKTGKPPVPKPHHLFDAYD</sequence>
<evidence type="ECO:0000313" key="2">
    <source>
        <dbReference type="EMBL" id="CAG4920294.1"/>
    </source>
</evidence>
<feature type="region of interest" description="Disordered" evidence="1">
    <location>
        <begin position="440"/>
        <end position="459"/>
    </location>
</feature>
<evidence type="ECO:0000313" key="3">
    <source>
        <dbReference type="Proteomes" id="UP000789752"/>
    </source>
</evidence>
<name>A0ABN7QQP0_9BURK</name>
<gene>
    <name evidence="2" type="ORF">R54767_04699</name>
</gene>
<feature type="compositionally biased region" description="Low complexity" evidence="1">
    <location>
        <begin position="369"/>
        <end position="389"/>
    </location>
</feature>
<evidence type="ECO:0008006" key="4">
    <source>
        <dbReference type="Google" id="ProtNLM"/>
    </source>
</evidence>
<accession>A0ABN7QQP0</accession>
<protein>
    <recommendedName>
        <fullName evidence="4">Helix-turn-helix protein</fullName>
    </recommendedName>
</protein>
<organism evidence="2 3">
    <name type="scientific">Paraburkholderia gardini</name>
    <dbReference type="NCBI Taxonomy" id="2823469"/>
    <lineage>
        <taxon>Bacteria</taxon>
        <taxon>Pseudomonadati</taxon>
        <taxon>Pseudomonadota</taxon>
        <taxon>Betaproteobacteria</taxon>
        <taxon>Burkholderiales</taxon>
        <taxon>Burkholderiaceae</taxon>
        <taxon>Paraburkholderia</taxon>
    </lineage>
</organism>
<dbReference type="EMBL" id="CAJQYY010000034">
    <property type="protein sequence ID" value="CAG4920294.1"/>
    <property type="molecule type" value="Genomic_DNA"/>
</dbReference>
<proteinExistence type="predicted"/>
<feature type="compositionally biased region" description="Basic and acidic residues" evidence="1">
    <location>
        <begin position="197"/>
        <end position="208"/>
    </location>
</feature>
<feature type="compositionally biased region" description="Polar residues" evidence="1">
    <location>
        <begin position="179"/>
        <end position="189"/>
    </location>
</feature>